<comment type="similarity">
    <text evidence="8">Belongs to the binding-protein-dependent transport system permease family.</text>
</comment>
<evidence type="ECO:0000256" key="1">
    <source>
        <dbReference type="ARBA" id="ARBA00004429"/>
    </source>
</evidence>
<feature type="transmembrane region" description="Helical" evidence="8">
    <location>
        <begin position="118"/>
        <end position="143"/>
    </location>
</feature>
<dbReference type="InterPro" id="IPR000515">
    <property type="entry name" value="MetI-like"/>
</dbReference>
<dbReference type="Pfam" id="PF00528">
    <property type="entry name" value="BPD_transp_1"/>
    <property type="match status" value="1"/>
</dbReference>
<organism evidence="10 11">
    <name type="scientific">Falsiroseomonas bella</name>
    <dbReference type="NCBI Taxonomy" id="2184016"/>
    <lineage>
        <taxon>Bacteria</taxon>
        <taxon>Pseudomonadati</taxon>
        <taxon>Pseudomonadota</taxon>
        <taxon>Alphaproteobacteria</taxon>
        <taxon>Acetobacterales</taxon>
        <taxon>Roseomonadaceae</taxon>
        <taxon>Falsiroseomonas</taxon>
    </lineage>
</organism>
<keyword evidence="3" id="KW-1003">Cell membrane</keyword>
<keyword evidence="7 8" id="KW-0472">Membrane</keyword>
<reference evidence="11" key="1">
    <citation type="submission" date="2018-05" db="EMBL/GenBank/DDBJ databases">
        <authorList>
            <person name="Du Z."/>
            <person name="Wang X."/>
        </authorList>
    </citation>
    <scope>NUCLEOTIDE SEQUENCE [LARGE SCALE GENOMIC DNA]</scope>
    <source>
        <strain evidence="11">CQN31</strain>
    </source>
</reference>
<accession>A0A317FIX8</accession>
<evidence type="ECO:0000313" key="11">
    <source>
        <dbReference type="Proteomes" id="UP000245765"/>
    </source>
</evidence>
<name>A0A317FIX8_9PROT</name>
<keyword evidence="2 8" id="KW-0813">Transport</keyword>
<comment type="subcellular location">
    <subcellularLocation>
        <location evidence="1">Cell inner membrane</location>
        <topology evidence="1">Multi-pass membrane protein</topology>
    </subcellularLocation>
    <subcellularLocation>
        <location evidence="8">Cell membrane</location>
        <topology evidence="8">Multi-pass membrane protein</topology>
    </subcellularLocation>
</comment>
<proteinExistence type="inferred from homology"/>
<dbReference type="RefSeq" id="WP_109869581.1">
    <property type="nucleotide sequence ID" value="NZ_QGNA01000001.1"/>
</dbReference>
<evidence type="ECO:0000256" key="4">
    <source>
        <dbReference type="ARBA" id="ARBA00022519"/>
    </source>
</evidence>
<dbReference type="AlphaFoldDB" id="A0A317FIX8"/>
<dbReference type="CDD" id="cd06261">
    <property type="entry name" value="TM_PBP2"/>
    <property type="match status" value="1"/>
</dbReference>
<gene>
    <name evidence="10" type="ORF">DFH01_06865</name>
</gene>
<comment type="caution">
    <text evidence="10">The sequence shown here is derived from an EMBL/GenBank/DDBJ whole genome shotgun (WGS) entry which is preliminary data.</text>
</comment>
<evidence type="ECO:0000256" key="2">
    <source>
        <dbReference type="ARBA" id="ARBA00022448"/>
    </source>
</evidence>
<keyword evidence="11" id="KW-1185">Reference proteome</keyword>
<sequence>MSPRASGATKRRRTIPAIDRLGGLLLGLVAGFALLLLVAPSLIVIAISFEPRAFISFPPSGFSLRWYWAVFENRQLTDSILVSLEVATLVMLAALLLGVPAAFASVRGTFPGKAGANAFLLAPQMMPGMVIGIAMLFFGAYVGFRASDLMLVVALTVFCIPFTIRIVMARLAGLDPRLDEASANLGAGPAETFLRVTVPQLGPALLAAAAFTFIEAFDNVTVALFTSDVRGRPLPVELYYLVQNDSTPAIAAISAMEIMLSFVVMLVIARTVGLERLGR</sequence>
<evidence type="ECO:0000256" key="5">
    <source>
        <dbReference type="ARBA" id="ARBA00022692"/>
    </source>
</evidence>
<evidence type="ECO:0000256" key="3">
    <source>
        <dbReference type="ARBA" id="ARBA00022475"/>
    </source>
</evidence>
<keyword evidence="6 8" id="KW-1133">Transmembrane helix</keyword>
<dbReference type="OrthoDB" id="7268769at2"/>
<dbReference type="Gene3D" id="1.10.3720.10">
    <property type="entry name" value="MetI-like"/>
    <property type="match status" value="1"/>
</dbReference>
<dbReference type="PANTHER" id="PTHR43357:SF4">
    <property type="entry name" value="INNER MEMBRANE ABC TRANSPORTER PERMEASE PROTEIN YDCV"/>
    <property type="match status" value="1"/>
</dbReference>
<dbReference type="PROSITE" id="PS50928">
    <property type="entry name" value="ABC_TM1"/>
    <property type="match status" value="1"/>
</dbReference>
<evidence type="ECO:0000256" key="6">
    <source>
        <dbReference type="ARBA" id="ARBA00022989"/>
    </source>
</evidence>
<keyword evidence="5 8" id="KW-0812">Transmembrane</keyword>
<dbReference type="SUPFAM" id="SSF161098">
    <property type="entry name" value="MetI-like"/>
    <property type="match status" value="1"/>
</dbReference>
<dbReference type="EMBL" id="QGNA01000001">
    <property type="protein sequence ID" value="PWS38960.1"/>
    <property type="molecule type" value="Genomic_DNA"/>
</dbReference>
<dbReference type="PANTHER" id="PTHR43357">
    <property type="entry name" value="INNER MEMBRANE ABC TRANSPORTER PERMEASE PROTEIN YDCV"/>
    <property type="match status" value="1"/>
</dbReference>
<feature type="transmembrane region" description="Helical" evidence="8">
    <location>
        <begin position="246"/>
        <end position="269"/>
    </location>
</feature>
<feature type="transmembrane region" description="Helical" evidence="8">
    <location>
        <begin position="86"/>
        <end position="106"/>
    </location>
</feature>
<keyword evidence="4" id="KW-0997">Cell inner membrane</keyword>
<dbReference type="InterPro" id="IPR035906">
    <property type="entry name" value="MetI-like_sf"/>
</dbReference>
<protein>
    <submittedName>
        <fullName evidence="10">ABC transporter permease</fullName>
    </submittedName>
</protein>
<dbReference type="GO" id="GO:0055085">
    <property type="term" value="P:transmembrane transport"/>
    <property type="evidence" value="ECO:0007669"/>
    <property type="project" value="InterPro"/>
</dbReference>
<dbReference type="GO" id="GO:0005886">
    <property type="term" value="C:plasma membrane"/>
    <property type="evidence" value="ECO:0007669"/>
    <property type="project" value="UniProtKB-SubCell"/>
</dbReference>
<feature type="transmembrane region" description="Helical" evidence="8">
    <location>
        <begin position="149"/>
        <end position="168"/>
    </location>
</feature>
<evidence type="ECO:0000313" key="10">
    <source>
        <dbReference type="EMBL" id="PWS38960.1"/>
    </source>
</evidence>
<dbReference type="Proteomes" id="UP000245765">
    <property type="component" value="Unassembled WGS sequence"/>
</dbReference>
<feature type="domain" description="ABC transmembrane type-1" evidence="9">
    <location>
        <begin position="80"/>
        <end position="268"/>
    </location>
</feature>
<evidence type="ECO:0000256" key="8">
    <source>
        <dbReference type="RuleBase" id="RU363032"/>
    </source>
</evidence>
<evidence type="ECO:0000256" key="7">
    <source>
        <dbReference type="ARBA" id="ARBA00023136"/>
    </source>
</evidence>
<feature type="transmembrane region" description="Helical" evidence="8">
    <location>
        <begin position="21"/>
        <end position="49"/>
    </location>
</feature>
<evidence type="ECO:0000259" key="9">
    <source>
        <dbReference type="PROSITE" id="PS50928"/>
    </source>
</evidence>